<sequence>MSMAGTKMIAQNKKARFNYTVTESLECGIELKGTEVKSVKAGNISFPDAFAEISNGEVWLKQLHISEYAFSSVFNHDPDRPKKLLLHRDEIKRLNRKVEEKGVTLIPLDFYLKNGRVKVNLGLCRGKKQYDKRSDIRERDIQRDMQRDFRKGLNGC</sequence>
<name>S3JXX8_TREMA</name>
<proteinExistence type="inferred from homology"/>
<dbReference type="GO" id="GO:0070930">
    <property type="term" value="P:trans-translation-dependent protein tagging"/>
    <property type="evidence" value="ECO:0007669"/>
    <property type="project" value="TreeGrafter"/>
</dbReference>
<dbReference type="InterPro" id="IPR000037">
    <property type="entry name" value="SsrA-bd_prot"/>
</dbReference>
<accession>S3JXX8</accession>
<evidence type="ECO:0000256" key="1">
    <source>
        <dbReference type="ARBA" id="ARBA00022490"/>
    </source>
</evidence>
<reference evidence="4 5" key="1">
    <citation type="submission" date="2013-04" db="EMBL/GenBank/DDBJ databases">
        <title>The Genome Sequence of Treponema maltophilum ATCC 51939.</title>
        <authorList>
            <consortium name="The Broad Institute Genomics Platform"/>
            <person name="Earl A."/>
            <person name="Ward D."/>
            <person name="Feldgarden M."/>
            <person name="Gevers D."/>
            <person name="Leonetti C."/>
            <person name="Blanton J.M."/>
            <person name="Dewhirst F.E."/>
            <person name="Izard J."/>
            <person name="Walker B."/>
            <person name="Young S."/>
            <person name="Zeng Q."/>
            <person name="Gargeya S."/>
            <person name="Fitzgerald M."/>
            <person name="Haas B."/>
            <person name="Abouelleil A."/>
            <person name="Allen A.W."/>
            <person name="Alvarado L."/>
            <person name="Arachchi H.M."/>
            <person name="Berlin A.M."/>
            <person name="Chapman S.B."/>
            <person name="Gainer-Dewar J."/>
            <person name="Goldberg J."/>
            <person name="Griggs A."/>
            <person name="Gujja S."/>
            <person name="Hansen M."/>
            <person name="Howarth C."/>
            <person name="Imamovic A."/>
            <person name="Ireland A."/>
            <person name="Larimer J."/>
            <person name="McCowan C."/>
            <person name="Murphy C."/>
            <person name="Pearson M."/>
            <person name="Poon T.W."/>
            <person name="Priest M."/>
            <person name="Roberts A."/>
            <person name="Saif S."/>
            <person name="Shea T."/>
            <person name="Sisk P."/>
            <person name="Sykes S."/>
            <person name="Wortman J."/>
            <person name="Nusbaum C."/>
            <person name="Birren B."/>
        </authorList>
    </citation>
    <scope>NUCLEOTIDE SEQUENCE [LARGE SCALE GENOMIC DNA]</scope>
    <source>
        <strain evidence="4 5">ATCC 51939</strain>
    </source>
</reference>
<evidence type="ECO:0000256" key="2">
    <source>
        <dbReference type="ARBA" id="ARBA00022884"/>
    </source>
</evidence>
<dbReference type="HAMAP" id="MF_00023">
    <property type="entry name" value="SmpB"/>
    <property type="match status" value="1"/>
</dbReference>
<dbReference type="GO" id="GO:0005829">
    <property type="term" value="C:cytosol"/>
    <property type="evidence" value="ECO:0007669"/>
    <property type="project" value="TreeGrafter"/>
</dbReference>
<dbReference type="HOGENOM" id="CLU_108953_0_0_12"/>
<dbReference type="InterPro" id="IPR023620">
    <property type="entry name" value="SmpB"/>
</dbReference>
<dbReference type="GO" id="GO:0070929">
    <property type="term" value="P:trans-translation"/>
    <property type="evidence" value="ECO:0007669"/>
    <property type="project" value="UniProtKB-UniRule"/>
</dbReference>
<dbReference type="InterPro" id="IPR020081">
    <property type="entry name" value="SsrA-bd_prot_CS"/>
</dbReference>
<dbReference type="CDD" id="cd09294">
    <property type="entry name" value="SmpB"/>
    <property type="match status" value="1"/>
</dbReference>
<dbReference type="Proteomes" id="UP000014541">
    <property type="component" value="Unassembled WGS sequence"/>
</dbReference>
<keyword evidence="5" id="KW-1185">Reference proteome</keyword>
<keyword evidence="1 3" id="KW-0963">Cytoplasm</keyword>
<evidence type="ECO:0000313" key="5">
    <source>
        <dbReference type="Proteomes" id="UP000014541"/>
    </source>
</evidence>
<dbReference type="NCBIfam" id="NF003843">
    <property type="entry name" value="PRK05422.1"/>
    <property type="match status" value="1"/>
</dbReference>
<dbReference type="AlphaFoldDB" id="S3JXX8"/>
<dbReference type="PROSITE" id="PS01317">
    <property type="entry name" value="SSRP"/>
    <property type="match status" value="1"/>
</dbReference>
<dbReference type="PANTHER" id="PTHR30308:SF2">
    <property type="entry name" value="SSRA-BINDING PROTEIN"/>
    <property type="match status" value="1"/>
</dbReference>
<dbReference type="GO" id="GO:0003723">
    <property type="term" value="F:RNA binding"/>
    <property type="evidence" value="ECO:0007669"/>
    <property type="project" value="UniProtKB-UniRule"/>
</dbReference>
<comment type="similarity">
    <text evidence="3">Belongs to the SmpB family.</text>
</comment>
<dbReference type="Pfam" id="PF01668">
    <property type="entry name" value="SmpB"/>
    <property type="match status" value="1"/>
</dbReference>
<gene>
    <name evidence="3" type="primary">smpB</name>
    <name evidence="4" type="ORF">HMPREF9194_01163</name>
</gene>
<dbReference type="SUPFAM" id="SSF74982">
    <property type="entry name" value="Small protein B (SmpB)"/>
    <property type="match status" value="1"/>
</dbReference>
<comment type="subcellular location">
    <subcellularLocation>
        <location evidence="3">Cytoplasm</location>
    </subcellularLocation>
    <text evidence="3">The tmRNA-SmpB complex associates with stalled 70S ribosomes.</text>
</comment>
<dbReference type="NCBIfam" id="TIGR00086">
    <property type="entry name" value="smpB"/>
    <property type="match status" value="1"/>
</dbReference>
<evidence type="ECO:0000256" key="3">
    <source>
        <dbReference type="HAMAP-Rule" id="MF_00023"/>
    </source>
</evidence>
<dbReference type="RefSeq" id="WP_016525449.1">
    <property type="nucleotide sequence ID" value="NZ_KE332518.1"/>
</dbReference>
<dbReference type="OrthoDB" id="9805462at2"/>
<protein>
    <recommendedName>
        <fullName evidence="3">SsrA-binding protein</fullName>
    </recommendedName>
    <alternativeName>
        <fullName evidence="3">Small protein B</fullName>
    </alternativeName>
</protein>
<dbReference type="EMBL" id="ATFF01000006">
    <property type="protein sequence ID" value="EPF30838.1"/>
    <property type="molecule type" value="Genomic_DNA"/>
</dbReference>
<dbReference type="PATRIC" id="fig|1125699.3.peg.1184"/>
<organism evidence="4 5">
    <name type="scientific">Treponema maltophilum ATCC 51939</name>
    <dbReference type="NCBI Taxonomy" id="1125699"/>
    <lineage>
        <taxon>Bacteria</taxon>
        <taxon>Pseudomonadati</taxon>
        <taxon>Spirochaetota</taxon>
        <taxon>Spirochaetia</taxon>
        <taxon>Spirochaetales</taxon>
        <taxon>Treponemataceae</taxon>
        <taxon>Treponema</taxon>
    </lineage>
</organism>
<comment type="function">
    <text evidence="3">Required for rescue of stalled ribosomes mediated by trans-translation. Binds to transfer-messenger RNA (tmRNA), required for stable association of tmRNA with ribosomes. tmRNA and SmpB together mimic tRNA shape, replacing the anticodon stem-loop with SmpB. tmRNA is encoded by the ssrA gene; the 2 termini fold to resemble tRNA(Ala) and it encodes a 'tag peptide', a short internal open reading frame. During trans-translation Ala-aminoacylated tmRNA acts like a tRNA, entering the A-site of stalled ribosomes, displacing the stalled mRNA. The ribosome then switches to translate the ORF on the tmRNA; the nascent peptide is terminated with the 'tag peptide' encoded by the tmRNA and targeted for degradation. The ribosome is freed to recommence translation, which seems to be the essential function of trans-translation.</text>
</comment>
<dbReference type="PANTHER" id="PTHR30308">
    <property type="entry name" value="TMRNA-BINDING COMPONENT OF TRANS-TRANSLATION TAGGING COMPLEX"/>
    <property type="match status" value="1"/>
</dbReference>
<dbReference type="eggNOG" id="COG0691">
    <property type="taxonomic scope" value="Bacteria"/>
</dbReference>
<keyword evidence="2 3" id="KW-0694">RNA-binding</keyword>
<dbReference type="Gene3D" id="2.40.280.10">
    <property type="match status" value="1"/>
</dbReference>
<dbReference type="STRING" id="1125699.HMPREF9194_01163"/>
<comment type="caution">
    <text evidence="4">The sequence shown here is derived from an EMBL/GenBank/DDBJ whole genome shotgun (WGS) entry which is preliminary data.</text>
</comment>
<evidence type="ECO:0000313" key="4">
    <source>
        <dbReference type="EMBL" id="EPF30838.1"/>
    </source>
</evidence>